<gene>
    <name evidence="1" type="ORF">GCM10023151_04260</name>
</gene>
<comment type="caution">
    <text evidence="1">The sequence shown here is derived from an EMBL/GenBank/DDBJ whole genome shotgun (WGS) entry which is preliminary data.</text>
</comment>
<reference evidence="2" key="1">
    <citation type="journal article" date="2019" name="Int. J. Syst. Evol. Microbiol.">
        <title>The Global Catalogue of Microorganisms (GCM) 10K type strain sequencing project: providing services to taxonomists for standard genome sequencing and annotation.</title>
        <authorList>
            <consortium name="The Broad Institute Genomics Platform"/>
            <consortium name="The Broad Institute Genome Sequencing Center for Infectious Disease"/>
            <person name="Wu L."/>
            <person name="Ma J."/>
        </authorList>
    </citation>
    <scope>NUCLEOTIDE SEQUENCE [LARGE SCALE GENOMIC DNA]</scope>
    <source>
        <strain evidence="2">JCM 17728</strain>
    </source>
</reference>
<protein>
    <submittedName>
        <fullName evidence="1">Uncharacterized protein</fullName>
    </submittedName>
</protein>
<sequence length="87" mass="10068">MFSLNTRGTLANHSNRTIYKSKKNETAEKLKNHQILIIQSVTKDAFKKPLKAPMLFRLCSILCARSRTKPSDKSLKIINFRYRQGTK</sequence>
<organism evidence="1 2">
    <name type="scientific">Kangiella marina</name>
    <dbReference type="NCBI Taxonomy" id="1079178"/>
    <lineage>
        <taxon>Bacteria</taxon>
        <taxon>Pseudomonadati</taxon>
        <taxon>Pseudomonadota</taxon>
        <taxon>Gammaproteobacteria</taxon>
        <taxon>Kangiellales</taxon>
        <taxon>Kangiellaceae</taxon>
        <taxon>Kangiella</taxon>
    </lineage>
</organism>
<accession>A0ABP8IDT5</accession>
<dbReference type="Proteomes" id="UP001501011">
    <property type="component" value="Unassembled WGS sequence"/>
</dbReference>
<name>A0ABP8IDT5_9GAMM</name>
<evidence type="ECO:0000313" key="1">
    <source>
        <dbReference type="EMBL" id="GAA4356392.1"/>
    </source>
</evidence>
<dbReference type="EMBL" id="BAABFV010000001">
    <property type="protein sequence ID" value="GAA4356392.1"/>
    <property type="molecule type" value="Genomic_DNA"/>
</dbReference>
<keyword evidence="2" id="KW-1185">Reference proteome</keyword>
<evidence type="ECO:0000313" key="2">
    <source>
        <dbReference type="Proteomes" id="UP001501011"/>
    </source>
</evidence>
<proteinExistence type="predicted"/>